<dbReference type="EMBL" id="LR586016">
    <property type="protein sequence ID" value="VIP05256.1"/>
    <property type="molecule type" value="Genomic_DNA"/>
</dbReference>
<dbReference type="InParanoid" id="A0A6C2YUS9"/>
<dbReference type="PANTHER" id="PTHR33608:SF7">
    <property type="entry name" value="DUF58 DOMAIN-CONTAINING PROTEIN"/>
    <property type="match status" value="1"/>
</dbReference>
<dbReference type="Pfam" id="PF01882">
    <property type="entry name" value="DUF58"/>
    <property type="match status" value="1"/>
</dbReference>
<evidence type="ECO:0000259" key="1">
    <source>
        <dbReference type="Pfam" id="PF01882"/>
    </source>
</evidence>
<dbReference type="PANTHER" id="PTHR33608">
    <property type="entry name" value="BLL2464 PROTEIN"/>
    <property type="match status" value="1"/>
</dbReference>
<reference evidence="2" key="1">
    <citation type="submission" date="2019-04" db="EMBL/GenBank/DDBJ databases">
        <authorList>
            <consortium name="Science for Life Laboratories"/>
        </authorList>
    </citation>
    <scope>NUCLEOTIDE SEQUENCE</scope>
    <source>
        <strain evidence="2">MBLW1</strain>
    </source>
</reference>
<organism evidence="2">
    <name type="scientific">Tuwongella immobilis</name>
    <dbReference type="NCBI Taxonomy" id="692036"/>
    <lineage>
        <taxon>Bacteria</taxon>
        <taxon>Pseudomonadati</taxon>
        <taxon>Planctomycetota</taxon>
        <taxon>Planctomycetia</taxon>
        <taxon>Gemmatales</taxon>
        <taxon>Gemmataceae</taxon>
        <taxon>Tuwongella</taxon>
    </lineage>
</organism>
<protein>
    <recommendedName>
        <fullName evidence="1">DUF58 domain-containing protein</fullName>
    </recommendedName>
</protein>
<dbReference type="Gene3D" id="3.40.50.410">
    <property type="entry name" value="von Willebrand factor, type A domain"/>
    <property type="match status" value="1"/>
</dbReference>
<sequence>MSTLPPLLDPQLLSRLEQLEIISKKMLNGRMKGERLSRRKGNSSEFADFRNYVIGDDLRFLDWNLYARLEKLFLRIFFEEEDLHFTILIDNSASMDTGDPHKFHYARQIAAALGYIGLCNLDRVQIMPFHGTSAAHSPHFRGKKSLSRMLQSIDELSISNISDFSDAMRNYTLRATGKGVVVIVSDFLDKSGYEKGFRDLIARNLDIYAIQVLSPEEVNPALVGDLKLVDCEDGDTTEITISAPLLARYQSTLAAFRRQLAEFCTRRGIAYLFTTSAVPFDRLVLNYLRQRGLVR</sequence>
<proteinExistence type="predicted"/>
<dbReference type="SUPFAM" id="SSF53300">
    <property type="entry name" value="vWA-like"/>
    <property type="match status" value="1"/>
</dbReference>
<dbReference type="AlphaFoldDB" id="A0A6C2YUS9"/>
<dbReference type="Proteomes" id="UP000464378">
    <property type="component" value="Chromosome"/>
</dbReference>
<dbReference type="InterPro" id="IPR002881">
    <property type="entry name" value="DUF58"/>
</dbReference>
<dbReference type="InterPro" id="IPR036465">
    <property type="entry name" value="vWFA_dom_sf"/>
</dbReference>
<dbReference type="RefSeq" id="WP_162660340.1">
    <property type="nucleotide sequence ID" value="NZ_LR593887.1"/>
</dbReference>
<dbReference type="KEGG" id="tim:GMBLW1_39370"/>
<feature type="domain" description="DUF58" evidence="1">
    <location>
        <begin position="48"/>
        <end position="253"/>
    </location>
</feature>
<keyword evidence="3" id="KW-1185">Reference proteome</keyword>
<dbReference type="EMBL" id="LR593887">
    <property type="protein sequence ID" value="VTS07868.1"/>
    <property type="molecule type" value="Genomic_DNA"/>
</dbReference>
<evidence type="ECO:0000313" key="3">
    <source>
        <dbReference type="Proteomes" id="UP000464378"/>
    </source>
</evidence>
<accession>A0A6C2YUS9</accession>
<gene>
    <name evidence="2" type="ORF">GMBLW1_39370</name>
</gene>
<evidence type="ECO:0000313" key="2">
    <source>
        <dbReference type="EMBL" id="VIP05256.1"/>
    </source>
</evidence>
<name>A0A6C2YUS9_9BACT</name>